<dbReference type="AlphaFoldDB" id="A0A1H9QJ89"/>
<dbReference type="SUPFAM" id="SSF52096">
    <property type="entry name" value="ClpP/crotonase"/>
    <property type="match status" value="1"/>
</dbReference>
<dbReference type="PANTHER" id="PTHR10381:SF70">
    <property type="entry name" value="ATP-DEPENDENT CLP PROTEASE PROTEOLYTIC SUBUNIT"/>
    <property type="match status" value="1"/>
</dbReference>
<dbReference type="Gene3D" id="3.90.226.10">
    <property type="entry name" value="2-enoyl-CoA Hydratase, Chain A, domain 1"/>
    <property type="match status" value="1"/>
</dbReference>
<dbReference type="EMBL" id="FOEL01000019">
    <property type="protein sequence ID" value="SER60498.1"/>
    <property type="molecule type" value="Genomic_DNA"/>
</dbReference>
<dbReference type="GO" id="GO:0004176">
    <property type="term" value="F:ATP-dependent peptidase activity"/>
    <property type="evidence" value="ECO:0007669"/>
    <property type="project" value="InterPro"/>
</dbReference>
<keyword evidence="4" id="KW-0378">Hydrolase</keyword>
<dbReference type="InterPro" id="IPR029045">
    <property type="entry name" value="ClpP/crotonase-like_dom_sf"/>
</dbReference>
<name>A0A1H9QJ89_9BACI</name>
<keyword evidence="3 8" id="KW-0645">Protease</keyword>
<protein>
    <recommendedName>
        <fullName evidence="6">ATP-dependent Clp protease proteolytic subunit</fullName>
    </recommendedName>
</protein>
<dbReference type="GO" id="GO:0051117">
    <property type="term" value="F:ATPase binding"/>
    <property type="evidence" value="ECO:0007669"/>
    <property type="project" value="TreeGrafter"/>
</dbReference>
<dbReference type="InterPro" id="IPR001907">
    <property type="entry name" value="ClpP"/>
</dbReference>
<dbReference type="InterPro" id="IPR023562">
    <property type="entry name" value="ClpP/TepA"/>
</dbReference>
<evidence type="ECO:0000256" key="4">
    <source>
        <dbReference type="ARBA" id="ARBA00022801"/>
    </source>
</evidence>
<comment type="similarity">
    <text evidence="1 6">Belongs to the peptidase S14 family.</text>
</comment>
<evidence type="ECO:0000313" key="8">
    <source>
        <dbReference type="EMBL" id="SER60498.1"/>
    </source>
</evidence>
<accession>A0A1H9QJ89</accession>
<sequence length="251" mass="27675">MTKIEIKGVIVMNDYKEVYEWYGIECTSPNDVINQLPSDNSPVEIIINSGGGHVDAGNEIYARLKAYQGEVTTNTYSIAASAASIIAMAGDKVLISPTAQLMIHNVSGFADGDHRAHTQEAKVLEGYNKAIANAYTLKSGKSEEEILQMMNDETWLNANEAVEKGFADDVLFENKIQYVASSYAILPNEAINKARLMMKEQSSATSTVEDKVTKTDLEAFKNEITNLINQSKQEPTPEPVKPTNKRKGFLF</sequence>
<dbReference type="PRINTS" id="PR00127">
    <property type="entry name" value="CLPPROTEASEP"/>
</dbReference>
<evidence type="ECO:0000256" key="6">
    <source>
        <dbReference type="RuleBase" id="RU003567"/>
    </source>
</evidence>
<gene>
    <name evidence="8" type="ORF">SAMN02787113_04173</name>
</gene>
<dbReference type="Pfam" id="PF00574">
    <property type="entry name" value="CLP_protease"/>
    <property type="match status" value="1"/>
</dbReference>
<evidence type="ECO:0000256" key="3">
    <source>
        <dbReference type="ARBA" id="ARBA00022670"/>
    </source>
</evidence>
<evidence type="ECO:0000256" key="5">
    <source>
        <dbReference type="ARBA" id="ARBA00022825"/>
    </source>
</evidence>
<organism evidence="8 9">
    <name type="scientific">Lysinibacillus fusiformis</name>
    <dbReference type="NCBI Taxonomy" id="28031"/>
    <lineage>
        <taxon>Bacteria</taxon>
        <taxon>Bacillati</taxon>
        <taxon>Bacillota</taxon>
        <taxon>Bacilli</taxon>
        <taxon>Bacillales</taxon>
        <taxon>Bacillaceae</taxon>
        <taxon>Lysinibacillus</taxon>
    </lineage>
</organism>
<dbReference type="GO" id="GO:0009368">
    <property type="term" value="C:endopeptidase Clp complex"/>
    <property type="evidence" value="ECO:0007669"/>
    <property type="project" value="TreeGrafter"/>
</dbReference>
<keyword evidence="5" id="KW-0720">Serine protease</keyword>
<dbReference type="RefSeq" id="WP_089987094.1">
    <property type="nucleotide sequence ID" value="NZ_FMVP01000021.1"/>
</dbReference>
<dbReference type="GO" id="GO:0004252">
    <property type="term" value="F:serine-type endopeptidase activity"/>
    <property type="evidence" value="ECO:0007669"/>
    <property type="project" value="InterPro"/>
</dbReference>
<feature type="region of interest" description="Disordered" evidence="7">
    <location>
        <begin position="228"/>
        <end position="251"/>
    </location>
</feature>
<proteinExistence type="inferred from homology"/>
<dbReference type="CDD" id="cd07016">
    <property type="entry name" value="S14_ClpP_1"/>
    <property type="match status" value="1"/>
</dbReference>
<evidence type="ECO:0000256" key="1">
    <source>
        <dbReference type="ARBA" id="ARBA00007039"/>
    </source>
</evidence>
<dbReference type="NCBIfam" id="NF045542">
    <property type="entry name" value="Clp_rel_HeadMat"/>
    <property type="match status" value="1"/>
</dbReference>
<comment type="caution">
    <text evidence="8">The sequence shown here is derived from an EMBL/GenBank/DDBJ whole genome shotgun (WGS) entry which is preliminary data.</text>
</comment>
<dbReference type="GO" id="GO:0006515">
    <property type="term" value="P:protein quality control for misfolded or incompletely synthesized proteins"/>
    <property type="evidence" value="ECO:0007669"/>
    <property type="project" value="TreeGrafter"/>
</dbReference>
<keyword evidence="2" id="KW-0963">Cytoplasm</keyword>
<dbReference type="PANTHER" id="PTHR10381">
    <property type="entry name" value="ATP-DEPENDENT CLP PROTEASE PROTEOLYTIC SUBUNIT"/>
    <property type="match status" value="1"/>
</dbReference>
<evidence type="ECO:0000256" key="7">
    <source>
        <dbReference type="SAM" id="MobiDB-lite"/>
    </source>
</evidence>
<evidence type="ECO:0000313" key="9">
    <source>
        <dbReference type="Proteomes" id="UP000199410"/>
    </source>
</evidence>
<evidence type="ECO:0000256" key="2">
    <source>
        <dbReference type="ARBA" id="ARBA00022490"/>
    </source>
</evidence>
<dbReference type="Proteomes" id="UP000199410">
    <property type="component" value="Unassembled WGS sequence"/>
</dbReference>
<reference evidence="8 9" key="1">
    <citation type="submission" date="2016-10" db="EMBL/GenBank/DDBJ databases">
        <authorList>
            <person name="Varghese N."/>
            <person name="Submissions S."/>
        </authorList>
    </citation>
    <scope>NUCLEOTIDE SEQUENCE [LARGE SCALE GENOMIC DNA]</scope>
    <source>
        <strain evidence="8 9">TC-13</strain>
    </source>
</reference>